<evidence type="ECO:0000313" key="4">
    <source>
        <dbReference type="Proteomes" id="UP000444316"/>
    </source>
</evidence>
<evidence type="ECO:0000259" key="2">
    <source>
        <dbReference type="Pfam" id="PF00561"/>
    </source>
</evidence>
<feature type="signal peptide" evidence="1">
    <location>
        <begin position="1"/>
        <end position="26"/>
    </location>
</feature>
<reference evidence="3" key="1">
    <citation type="submission" date="2019-12" db="EMBL/GenBank/DDBJ databases">
        <title>Novel species isolated from a subtropical stream in China.</title>
        <authorList>
            <person name="Lu H."/>
        </authorList>
    </citation>
    <scope>NUCLEOTIDE SEQUENCE [LARGE SCALE GENOMIC DNA]</scope>
    <source>
        <strain evidence="3">FT93W</strain>
    </source>
</reference>
<dbReference type="PANTHER" id="PTHR42886">
    <property type="entry name" value="RE40534P-RELATED"/>
    <property type="match status" value="1"/>
</dbReference>
<dbReference type="EMBL" id="WWCL01000001">
    <property type="protein sequence ID" value="MYN44325.1"/>
    <property type="molecule type" value="Genomic_DNA"/>
</dbReference>
<name>A0A845HXM7_9BURK</name>
<evidence type="ECO:0000313" key="3">
    <source>
        <dbReference type="EMBL" id="MYN44325.1"/>
    </source>
</evidence>
<sequence>MTYWRNIIMRNILFVLSVLAAAPAMAALAATTLIDGRQVEYMTIKHPTAPYTVVFENGSRVTLDKWDKVIEGVAPQASVFAYNRPGYGKSESTAAARDGLNIIEELRHNLQHEGLKPPYILVGHSLGGLYVQLFAKRYPQEVAGIVLVDALYPGVIKKPEDFPALTRLGAMLFFSNSVRREISAIDQTGQQVLAQGNIDQLPMIRLVNQPKGATAIPIDLGVVNSDPQTIAAVRGMYPQAKTVVVDSDHQMQTASPEVVIQAIKDLMLAQRK</sequence>
<evidence type="ECO:0000256" key="1">
    <source>
        <dbReference type="SAM" id="SignalP"/>
    </source>
</evidence>
<keyword evidence="3" id="KW-0378">Hydrolase</keyword>
<comment type="caution">
    <text evidence="3">The sequence shown here is derived from an EMBL/GenBank/DDBJ whole genome shotgun (WGS) entry which is preliminary data.</text>
</comment>
<dbReference type="PRINTS" id="PR00111">
    <property type="entry name" value="ABHYDROLASE"/>
</dbReference>
<accession>A0A845HXM7</accession>
<gene>
    <name evidence="3" type="ORF">GTP23_04470</name>
</gene>
<feature type="domain" description="AB hydrolase-1" evidence="2">
    <location>
        <begin position="54"/>
        <end position="167"/>
    </location>
</feature>
<proteinExistence type="predicted"/>
<dbReference type="SUPFAM" id="SSF53474">
    <property type="entry name" value="alpha/beta-Hydrolases"/>
    <property type="match status" value="1"/>
</dbReference>
<dbReference type="InterPro" id="IPR000073">
    <property type="entry name" value="AB_hydrolase_1"/>
</dbReference>
<dbReference type="Pfam" id="PF00561">
    <property type="entry name" value="Abhydrolase_1"/>
    <property type="match status" value="1"/>
</dbReference>
<keyword evidence="1" id="KW-0732">Signal</keyword>
<keyword evidence="4" id="KW-1185">Reference proteome</keyword>
<dbReference type="PANTHER" id="PTHR42886:SF29">
    <property type="entry name" value="PUMMELIG, ISOFORM A"/>
    <property type="match status" value="1"/>
</dbReference>
<dbReference type="Gene3D" id="3.40.50.1820">
    <property type="entry name" value="alpha/beta hydrolase"/>
    <property type="match status" value="1"/>
</dbReference>
<dbReference type="AlphaFoldDB" id="A0A845HXM7"/>
<dbReference type="GO" id="GO:0016787">
    <property type="term" value="F:hydrolase activity"/>
    <property type="evidence" value="ECO:0007669"/>
    <property type="project" value="UniProtKB-KW"/>
</dbReference>
<dbReference type="InterPro" id="IPR029058">
    <property type="entry name" value="AB_hydrolase_fold"/>
</dbReference>
<protein>
    <submittedName>
        <fullName evidence="3">Alpha/beta fold hydrolase</fullName>
    </submittedName>
</protein>
<organism evidence="3 4">
    <name type="scientific">Duganella fentianensis</name>
    <dbReference type="NCBI Taxonomy" id="2692177"/>
    <lineage>
        <taxon>Bacteria</taxon>
        <taxon>Pseudomonadati</taxon>
        <taxon>Pseudomonadota</taxon>
        <taxon>Betaproteobacteria</taxon>
        <taxon>Burkholderiales</taxon>
        <taxon>Oxalobacteraceae</taxon>
        <taxon>Telluria group</taxon>
        <taxon>Duganella</taxon>
    </lineage>
</organism>
<dbReference type="Proteomes" id="UP000444316">
    <property type="component" value="Unassembled WGS sequence"/>
</dbReference>
<feature type="chain" id="PRO_5032348810" evidence="1">
    <location>
        <begin position="27"/>
        <end position="272"/>
    </location>
</feature>